<organism evidence="1 2">
    <name type="scientific">Candidatus Anaerobiospirillum pullicola</name>
    <dbReference type="NCBI Taxonomy" id="2838451"/>
    <lineage>
        <taxon>Bacteria</taxon>
        <taxon>Pseudomonadati</taxon>
        <taxon>Pseudomonadota</taxon>
        <taxon>Gammaproteobacteria</taxon>
        <taxon>Aeromonadales</taxon>
        <taxon>Succinivibrionaceae</taxon>
        <taxon>Anaerobiospirillum</taxon>
    </lineage>
</organism>
<evidence type="ECO:0000313" key="2">
    <source>
        <dbReference type="Proteomes" id="UP000733611"/>
    </source>
</evidence>
<name>A0A948TF85_9GAMM</name>
<sequence length="332" mass="36417">APKARAKAKAKAVAAPHKNKLGAVPCTGFYVVWQHVATELGLAPLLEGIFGVERARTLLTMAAFYAFTGSHDLPSMSYFSRTHMGFTAENLDVDNAGELFAGINAEERTDFLQQWLALNANKGSVSGSCFYDIATIGSIDDSLFRHEWFYDDELPQPHLGLFVSTQSSLPLCYCTYYACRNDLSAIPDVMSDASLLGLNGRITLVSDELCVEEQHAETAKLYTLHYGYGLLGCIPQQQHPEVSRLLLEWRNNPHLNAEIAESPRYFQTSSTCDYTLNESGISGTLYMYNDHCALAQEEIAIHRVAKAVNAAISAQGTLITPMSALLCSACLQ</sequence>
<feature type="non-terminal residue" evidence="1">
    <location>
        <position position="1"/>
    </location>
</feature>
<reference evidence="1" key="2">
    <citation type="submission" date="2021-04" db="EMBL/GenBank/DDBJ databases">
        <authorList>
            <person name="Gilroy R."/>
        </authorList>
    </citation>
    <scope>NUCLEOTIDE SEQUENCE</scope>
    <source>
        <strain evidence="1">378</strain>
    </source>
</reference>
<protein>
    <submittedName>
        <fullName evidence="1">Uncharacterized protein</fullName>
    </submittedName>
</protein>
<dbReference type="AlphaFoldDB" id="A0A948TF85"/>
<evidence type="ECO:0000313" key="1">
    <source>
        <dbReference type="EMBL" id="MBU3843766.1"/>
    </source>
</evidence>
<dbReference type="EMBL" id="JAHLFE010000049">
    <property type="protein sequence ID" value="MBU3843766.1"/>
    <property type="molecule type" value="Genomic_DNA"/>
</dbReference>
<reference evidence="1" key="1">
    <citation type="journal article" date="2021" name="PeerJ">
        <title>Extensive microbial diversity within the chicken gut microbiome revealed by metagenomics and culture.</title>
        <authorList>
            <person name="Gilroy R."/>
            <person name="Ravi A."/>
            <person name="Getino M."/>
            <person name="Pursley I."/>
            <person name="Horton D.L."/>
            <person name="Alikhan N.F."/>
            <person name="Baker D."/>
            <person name="Gharbi K."/>
            <person name="Hall N."/>
            <person name="Watson M."/>
            <person name="Adriaenssens E.M."/>
            <person name="Foster-Nyarko E."/>
            <person name="Jarju S."/>
            <person name="Secka A."/>
            <person name="Antonio M."/>
            <person name="Oren A."/>
            <person name="Chaudhuri R.R."/>
            <person name="La Ragione R."/>
            <person name="Hildebrand F."/>
            <person name="Pallen M.J."/>
        </authorList>
    </citation>
    <scope>NUCLEOTIDE SEQUENCE</scope>
    <source>
        <strain evidence="1">378</strain>
    </source>
</reference>
<gene>
    <name evidence="1" type="ORF">H9847_02685</name>
</gene>
<proteinExistence type="predicted"/>
<comment type="caution">
    <text evidence="1">The sequence shown here is derived from an EMBL/GenBank/DDBJ whole genome shotgun (WGS) entry which is preliminary data.</text>
</comment>
<accession>A0A948TF85</accession>
<dbReference type="Proteomes" id="UP000733611">
    <property type="component" value="Unassembled WGS sequence"/>
</dbReference>